<dbReference type="InterPro" id="IPR006976">
    <property type="entry name" value="VanZ-like"/>
</dbReference>
<sequence>MEYKKQRNLTTILFTVYFFILIWILLFKMSFSFDFFLDAIHGNRSINLIPFSESVIVNGKIYINEIINNILVFVPVGIYTCMLNPKWPFIKKISLSFFISLSIEVLQFIFAIGATDITDLIGNTLGGIVGIGIFYIFTKIFKNKTIKVLNILASIATVVLVGLLSILILAN</sequence>
<feature type="transmembrane region" description="Helical" evidence="1">
    <location>
        <begin position="120"/>
        <end position="137"/>
    </location>
</feature>
<evidence type="ECO:0000256" key="1">
    <source>
        <dbReference type="SAM" id="Phobius"/>
    </source>
</evidence>
<dbReference type="RefSeq" id="WP_166505199.1">
    <property type="nucleotide sequence ID" value="NZ_LN650648.1"/>
</dbReference>
<evidence type="ECO:0000313" key="3">
    <source>
        <dbReference type="EMBL" id="CEI72570.1"/>
    </source>
</evidence>
<feature type="transmembrane region" description="Helical" evidence="1">
    <location>
        <begin position="149"/>
        <end position="170"/>
    </location>
</feature>
<dbReference type="InterPro" id="IPR053150">
    <property type="entry name" value="Teicoplanin_resist-assoc"/>
</dbReference>
<dbReference type="EMBL" id="LN650648">
    <property type="protein sequence ID" value="CEI72570.1"/>
    <property type="molecule type" value="Genomic_DNA"/>
</dbReference>
<accession>A0A2P2BQE7</accession>
<reference evidence="3 4" key="1">
    <citation type="submission" date="2014-09" db="EMBL/GenBank/DDBJ databases">
        <authorList>
            <person name="Hornung B.V."/>
        </authorList>
    </citation>
    <scope>NUCLEOTIDE SEQUENCE [LARGE SCALE GENOMIC DNA]</scope>
    <source>
        <strain evidence="3 4">FRIFI</strain>
    </source>
</reference>
<dbReference type="Proteomes" id="UP000245695">
    <property type="component" value="Chromosome 1"/>
</dbReference>
<keyword evidence="1" id="KW-1133">Transmembrane helix</keyword>
<feature type="transmembrane region" description="Helical" evidence="1">
    <location>
        <begin position="61"/>
        <end position="81"/>
    </location>
</feature>
<protein>
    <submittedName>
        <fullName evidence="3">VanZ like family</fullName>
    </submittedName>
</protein>
<evidence type="ECO:0000313" key="4">
    <source>
        <dbReference type="Proteomes" id="UP000245695"/>
    </source>
</evidence>
<organism evidence="3 4">
    <name type="scientific">Romboutsia hominis</name>
    <dbReference type="NCBI Taxonomy" id="1507512"/>
    <lineage>
        <taxon>Bacteria</taxon>
        <taxon>Bacillati</taxon>
        <taxon>Bacillota</taxon>
        <taxon>Clostridia</taxon>
        <taxon>Peptostreptococcales</taxon>
        <taxon>Peptostreptococcaceae</taxon>
        <taxon>Romboutsia</taxon>
    </lineage>
</organism>
<dbReference type="PANTHER" id="PTHR36834">
    <property type="entry name" value="MEMBRANE PROTEIN-RELATED"/>
    <property type="match status" value="1"/>
</dbReference>
<dbReference type="Pfam" id="PF04892">
    <property type="entry name" value="VanZ"/>
    <property type="match status" value="1"/>
</dbReference>
<gene>
    <name evidence="3" type="ORF">FRIFI_1030</name>
</gene>
<dbReference type="AlphaFoldDB" id="A0A2P2BQE7"/>
<proteinExistence type="predicted"/>
<evidence type="ECO:0000259" key="2">
    <source>
        <dbReference type="Pfam" id="PF04892"/>
    </source>
</evidence>
<keyword evidence="4" id="KW-1185">Reference proteome</keyword>
<dbReference type="PANTHER" id="PTHR36834:SF2">
    <property type="entry name" value="MEMBRANE PROTEIN"/>
    <property type="match status" value="1"/>
</dbReference>
<feature type="domain" description="VanZ-like" evidence="2">
    <location>
        <begin position="14"/>
        <end position="137"/>
    </location>
</feature>
<feature type="transmembrane region" description="Helical" evidence="1">
    <location>
        <begin position="12"/>
        <end position="31"/>
    </location>
</feature>
<dbReference type="KEGG" id="rhom:FRIFI_1030"/>
<keyword evidence="1" id="KW-0812">Transmembrane</keyword>
<feature type="transmembrane region" description="Helical" evidence="1">
    <location>
        <begin position="93"/>
        <end position="114"/>
    </location>
</feature>
<keyword evidence="1" id="KW-0472">Membrane</keyword>
<name>A0A2P2BQE7_9FIRM</name>